<dbReference type="EMBL" id="LT607733">
    <property type="protein sequence ID" value="SCG19224.1"/>
    <property type="molecule type" value="Genomic_DNA"/>
</dbReference>
<protein>
    <submittedName>
        <fullName evidence="2">DNA binding domain-containing protein, excisionase family</fullName>
    </submittedName>
</protein>
<reference evidence="2 3" key="1">
    <citation type="submission" date="2016-06" db="EMBL/GenBank/DDBJ databases">
        <authorList>
            <person name="Kjaerup R.B."/>
            <person name="Dalgaard T.S."/>
            <person name="Juul-Madsen H.R."/>
        </authorList>
    </citation>
    <scope>NUCLEOTIDE SEQUENCE [LARGE SCALE GENOMIC DNA]</scope>
    <source>
        <strain evidence="2 3">DSM 43913</strain>
    </source>
</reference>
<dbReference type="InterPro" id="IPR009061">
    <property type="entry name" value="DNA-bd_dom_put_sf"/>
</dbReference>
<dbReference type="GO" id="GO:0003677">
    <property type="term" value="F:DNA binding"/>
    <property type="evidence" value="ECO:0007669"/>
    <property type="project" value="InterPro"/>
</dbReference>
<evidence type="ECO:0000313" key="3">
    <source>
        <dbReference type="Proteomes" id="UP000198251"/>
    </source>
</evidence>
<dbReference type="InterPro" id="IPR010093">
    <property type="entry name" value="SinI_DNA-bd"/>
</dbReference>
<dbReference type="GeneID" id="95805240"/>
<dbReference type="Pfam" id="PF12728">
    <property type="entry name" value="HTH_17"/>
    <property type="match status" value="1"/>
</dbReference>
<keyword evidence="3" id="KW-1185">Reference proteome</keyword>
<gene>
    <name evidence="2" type="ORF">GA0070610_5589</name>
</gene>
<dbReference type="InterPro" id="IPR041657">
    <property type="entry name" value="HTH_17"/>
</dbReference>
<dbReference type="NCBIfam" id="TIGR01764">
    <property type="entry name" value="excise"/>
    <property type="match status" value="1"/>
</dbReference>
<evidence type="ECO:0000313" key="2">
    <source>
        <dbReference type="EMBL" id="SCG19224.1"/>
    </source>
</evidence>
<evidence type="ECO:0000259" key="1">
    <source>
        <dbReference type="Pfam" id="PF12728"/>
    </source>
</evidence>
<dbReference type="AlphaFoldDB" id="A0A1C5GHE5"/>
<feature type="domain" description="Helix-turn-helix" evidence="1">
    <location>
        <begin position="1"/>
        <end position="50"/>
    </location>
</feature>
<dbReference type="Proteomes" id="UP000198251">
    <property type="component" value="Chromosome I"/>
</dbReference>
<name>A0A1C5GHE5_MICEH</name>
<dbReference type="RefSeq" id="WP_089002714.1">
    <property type="nucleotide sequence ID" value="NZ_LT607733.1"/>
</dbReference>
<proteinExistence type="predicted"/>
<dbReference type="SUPFAM" id="SSF46955">
    <property type="entry name" value="Putative DNA-binding domain"/>
    <property type="match status" value="1"/>
</dbReference>
<sequence>MLTVEEAAKRLGTGVRFVRRIVAERRIRFYKVGKYVRFHPDDITDYIRQGRIDAIRPVLRYRKGEHVYG</sequence>
<accession>A0A1C5GHE5</accession>
<organism evidence="2 3">
    <name type="scientific">Micromonospora echinofusca</name>
    <dbReference type="NCBI Taxonomy" id="47858"/>
    <lineage>
        <taxon>Bacteria</taxon>
        <taxon>Bacillati</taxon>
        <taxon>Actinomycetota</taxon>
        <taxon>Actinomycetes</taxon>
        <taxon>Micromonosporales</taxon>
        <taxon>Micromonosporaceae</taxon>
        <taxon>Micromonospora</taxon>
    </lineage>
</organism>